<dbReference type="RefSeq" id="WP_151890579.1">
    <property type="nucleotide sequence ID" value="NZ_VNIK02000006.1"/>
</dbReference>
<evidence type="ECO:0000313" key="2">
    <source>
        <dbReference type="Proteomes" id="UP000319204"/>
    </source>
</evidence>
<comment type="caution">
    <text evidence="1">The sequence shown here is derived from an EMBL/GenBank/DDBJ whole genome shotgun (WGS) entry which is preliminary data.</text>
</comment>
<dbReference type="AlphaFoldDB" id="A0A5N5IPU1"/>
<reference evidence="1" key="1">
    <citation type="submission" date="2019-10" db="EMBL/GenBank/DDBJ databases">
        <title>Muricauda hadale sp. nov., a piezophilic bacterium isolated from hadopelagic water of the Mariana Trench.</title>
        <authorList>
            <person name="Wei Y."/>
        </authorList>
    </citation>
    <scope>NUCLEOTIDE SEQUENCE [LARGE SCALE GENOMIC DNA]</scope>
    <source>
        <strain evidence="1">MT-229</strain>
    </source>
</reference>
<evidence type="ECO:0000313" key="1">
    <source>
        <dbReference type="EMBL" id="KAB5488295.1"/>
    </source>
</evidence>
<protein>
    <submittedName>
        <fullName evidence="1">Uncharacterized protein</fullName>
    </submittedName>
</protein>
<organism evidence="1 2">
    <name type="scientific">Flagellimonas hadalis</name>
    <dbReference type="NCBI Taxonomy" id="2597517"/>
    <lineage>
        <taxon>Bacteria</taxon>
        <taxon>Pseudomonadati</taxon>
        <taxon>Bacteroidota</taxon>
        <taxon>Flavobacteriia</taxon>
        <taxon>Flavobacteriales</taxon>
        <taxon>Flavobacteriaceae</taxon>
        <taxon>Flagellimonas</taxon>
    </lineage>
</organism>
<keyword evidence="2" id="KW-1185">Reference proteome</keyword>
<name>A0A5N5IPU1_9FLAO</name>
<accession>A0A5N5IPU1</accession>
<gene>
    <name evidence="1" type="ORF">FOT42_010785</name>
</gene>
<sequence length="171" mass="20320">MKNEDRSGESIIFTNKSDPTYFLKFGYDGRGYIHDPKRKVQHVFDIDQKSETIKFIYSHSITYKAKIGYQPEAVVKIKPISIDSLYKTVDLYYYKNNKKKIIGQVELKIKKHPENLVNTALQSIFKFTYTYAYDDPEYGLVESIIFKSKWARNRRYKLVRMQNINYTLTIE</sequence>
<dbReference type="Proteomes" id="UP000319204">
    <property type="component" value="Unassembled WGS sequence"/>
</dbReference>
<proteinExistence type="predicted"/>
<dbReference type="EMBL" id="VNIK02000006">
    <property type="protein sequence ID" value="KAB5488295.1"/>
    <property type="molecule type" value="Genomic_DNA"/>
</dbReference>